<dbReference type="Gene3D" id="3.30.160.540">
    <property type="match status" value="1"/>
</dbReference>
<evidence type="ECO:0000256" key="4">
    <source>
        <dbReference type="ARBA" id="ARBA00023306"/>
    </source>
</evidence>
<feature type="domain" description="Septum site-determining protein MinC N-terminal" evidence="7">
    <location>
        <begin position="4"/>
        <end position="81"/>
    </location>
</feature>
<name>A0A4P6ZMD6_9LACO</name>
<evidence type="ECO:0000313" key="9">
    <source>
        <dbReference type="Proteomes" id="UP000294321"/>
    </source>
</evidence>
<dbReference type="GO" id="GO:0000917">
    <property type="term" value="P:division septum assembly"/>
    <property type="evidence" value="ECO:0007669"/>
    <property type="project" value="UniProtKB-KW"/>
</dbReference>
<dbReference type="KEGG" id="lji:ELX58_06470"/>
<protein>
    <submittedName>
        <fullName evidence="8">Cell division inhibitor</fullName>
    </submittedName>
</protein>
<gene>
    <name evidence="8" type="ORF">ELX58_06470</name>
</gene>
<dbReference type="OrthoDB" id="9790810at2"/>
<evidence type="ECO:0000259" key="6">
    <source>
        <dbReference type="Pfam" id="PF03775"/>
    </source>
</evidence>
<evidence type="ECO:0000259" key="7">
    <source>
        <dbReference type="Pfam" id="PF22642"/>
    </source>
</evidence>
<dbReference type="RefSeq" id="WP_133442305.1">
    <property type="nucleotide sequence ID" value="NZ_CP034726.1"/>
</dbReference>
<dbReference type="InterPro" id="IPR036145">
    <property type="entry name" value="MinC_C_sf"/>
</dbReference>
<dbReference type="PANTHER" id="PTHR34108">
    <property type="entry name" value="SEPTUM SITE-DETERMINING PROTEIN MINC"/>
    <property type="match status" value="1"/>
</dbReference>
<dbReference type="InterPro" id="IPR055219">
    <property type="entry name" value="MinC_N_1"/>
</dbReference>
<comment type="subunit">
    <text evidence="5">Interacts with MinD and FtsZ.</text>
</comment>
<dbReference type="SUPFAM" id="SSF63848">
    <property type="entry name" value="Cell-division inhibitor MinC, C-terminal domain"/>
    <property type="match status" value="1"/>
</dbReference>
<dbReference type="PANTHER" id="PTHR34108:SF1">
    <property type="entry name" value="SEPTUM SITE-DETERMINING PROTEIN MINC"/>
    <property type="match status" value="1"/>
</dbReference>
<reference evidence="9" key="1">
    <citation type="submission" date="2018-12" db="EMBL/GenBank/DDBJ databases">
        <title>A new species of lactobacillus.</title>
        <authorList>
            <person name="Jian Y."/>
            <person name="Xin L."/>
            <person name="Hong Z.J."/>
            <person name="Ming L.Z."/>
            <person name="Hong X.Z."/>
        </authorList>
    </citation>
    <scope>NUCLEOTIDE SEQUENCE [LARGE SCALE GENOMIC DNA]</scope>
    <source>
        <strain evidence="9">HSLZ-75</strain>
    </source>
</reference>
<keyword evidence="9" id="KW-1185">Reference proteome</keyword>
<proteinExistence type="inferred from homology"/>
<dbReference type="GO" id="GO:1901891">
    <property type="term" value="P:regulation of cell septum assembly"/>
    <property type="evidence" value="ECO:0007669"/>
    <property type="project" value="InterPro"/>
</dbReference>
<dbReference type="AlphaFoldDB" id="A0A4P6ZMD6"/>
<sequence length="222" mass="25117">MRAITLKGTQDGYELFLNSASGIDKINSELKSLLARFGKNSDPRHKINFTVLTGNRLFSYREISTLKNVFKKYPEFGLKDIKSNVITTIDSYHLRERHNVHVISKTIRNGQSYRMHGDVLFFGNIHQGGRLYTDGNIYLMGNVEGIVHAGFPSSEDKLIIGDLHSAQQVRIGEQFDVIADRQIPASNQTVAYVNDLHILSYGKTANLRKINPKFYNRIGGIM</sequence>
<evidence type="ECO:0000256" key="5">
    <source>
        <dbReference type="ARBA" id="ARBA00046874"/>
    </source>
</evidence>
<comment type="similarity">
    <text evidence="1">Belongs to the MinC family.</text>
</comment>
<evidence type="ECO:0000256" key="2">
    <source>
        <dbReference type="ARBA" id="ARBA00022618"/>
    </source>
</evidence>
<evidence type="ECO:0000313" key="8">
    <source>
        <dbReference type="EMBL" id="QBP18747.1"/>
    </source>
</evidence>
<keyword evidence="2" id="KW-0132">Cell division</keyword>
<feature type="domain" description="Septum formation inhibitor MinC C-terminal" evidence="6">
    <location>
        <begin position="102"/>
        <end position="193"/>
    </location>
</feature>
<evidence type="ECO:0000256" key="3">
    <source>
        <dbReference type="ARBA" id="ARBA00023210"/>
    </source>
</evidence>
<dbReference type="GO" id="GO:0000902">
    <property type="term" value="P:cell morphogenesis"/>
    <property type="evidence" value="ECO:0007669"/>
    <property type="project" value="InterPro"/>
</dbReference>
<dbReference type="Pfam" id="PF03775">
    <property type="entry name" value="MinC_C"/>
    <property type="match status" value="1"/>
</dbReference>
<dbReference type="InterPro" id="IPR016098">
    <property type="entry name" value="CAP/MinC_C"/>
</dbReference>
<evidence type="ECO:0000256" key="1">
    <source>
        <dbReference type="ARBA" id="ARBA00006291"/>
    </source>
</evidence>
<dbReference type="InterPro" id="IPR013033">
    <property type="entry name" value="MinC"/>
</dbReference>
<dbReference type="Gene3D" id="2.160.20.70">
    <property type="match status" value="1"/>
</dbReference>
<dbReference type="EMBL" id="CP034726">
    <property type="protein sequence ID" value="QBP18747.1"/>
    <property type="molecule type" value="Genomic_DNA"/>
</dbReference>
<accession>A0A4P6ZMD6</accession>
<dbReference type="InterPro" id="IPR005526">
    <property type="entry name" value="Septum_form_inhib_MinC_C"/>
</dbReference>
<organism evidence="8 9">
    <name type="scientific">Acetilactobacillus jinshanensis</name>
    <dbReference type="NCBI Taxonomy" id="1720083"/>
    <lineage>
        <taxon>Bacteria</taxon>
        <taxon>Bacillati</taxon>
        <taxon>Bacillota</taxon>
        <taxon>Bacilli</taxon>
        <taxon>Lactobacillales</taxon>
        <taxon>Lactobacillaceae</taxon>
        <taxon>Acetilactobacillus</taxon>
    </lineage>
</organism>
<dbReference type="Proteomes" id="UP000294321">
    <property type="component" value="Chromosome"/>
</dbReference>
<keyword evidence="3" id="KW-0717">Septation</keyword>
<dbReference type="Pfam" id="PF22642">
    <property type="entry name" value="MinC_N_1"/>
    <property type="match status" value="1"/>
</dbReference>
<keyword evidence="4" id="KW-0131">Cell cycle</keyword>